<protein>
    <submittedName>
        <fullName evidence="5">PTS system fructose-specific EIIABC component</fullName>
    </submittedName>
</protein>
<organism evidence="5 6">
    <name type="scientific">Clostridium saccharobutylicum</name>
    <dbReference type="NCBI Taxonomy" id="169679"/>
    <lineage>
        <taxon>Bacteria</taxon>
        <taxon>Bacillati</taxon>
        <taxon>Bacillota</taxon>
        <taxon>Clostridia</taxon>
        <taxon>Eubacteriales</taxon>
        <taxon>Clostridiaceae</taxon>
        <taxon>Clostridium</taxon>
    </lineage>
</organism>
<sequence>MFGSSISAVLTYLMRIQVPAPHGGFLILPLVSNPILWVVDILVGSVISGVIYGLYRGKRKKIDN</sequence>
<proteinExistence type="predicted"/>
<keyword evidence="1" id="KW-0813">Transport</keyword>
<keyword evidence="3" id="KW-0598">Phosphotransferase system</keyword>
<dbReference type="EMBL" id="LZYZ01000002">
    <property type="protein sequence ID" value="OOM14562.1"/>
    <property type="molecule type" value="Genomic_DNA"/>
</dbReference>
<dbReference type="Proteomes" id="UP000191154">
    <property type="component" value="Unassembled WGS sequence"/>
</dbReference>
<dbReference type="PANTHER" id="PTHR30505">
    <property type="entry name" value="FRUCTOSE-LIKE PERMEASE"/>
    <property type="match status" value="1"/>
</dbReference>
<name>A0A1S8NDV7_CLOSA</name>
<dbReference type="RefSeq" id="WP_139355213.1">
    <property type="nucleotide sequence ID" value="NZ_LZYZ01000002.1"/>
</dbReference>
<accession>A0A1S8NDV7</accession>
<feature type="transmembrane region" description="Helical" evidence="4">
    <location>
        <begin position="35"/>
        <end position="55"/>
    </location>
</feature>
<dbReference type="PANTHER" id="PTHR30505:SF28">
    <property type="entry name" value="PTS SYSTEM 2-O-ALPHA-MANNOSYL-D-GLYCERATE-SPECIFIC EIIABC COMPONENT"/>
    <property type="match status" value="1"/>
</dbReference>
<dbReference type="InterPro" id="IPR050864">
    <property type="entry name" value="Bacterial_PTS_Sugar_Transport"/>
</dbReference>
<evidence type="ECO:0000313" key="5">
    <source>
        <dbReference type="EMBL" id="OOM14562.1"/>
    </source>
</evidence>
<evidence type="ECO:0000256" key="4">
    <source>
        <dbReference type="SAM" id="Phobius"/>
    </source>
</evidence>
<evidence type="ECO:0000313" key="6">
    <source>
        <dbReference type="Proteomes" id="UP000191154"/>
    </source>
</evidence>
<dbReference type="GO" id="GO:0090563">
    <property type="term" value="F:protein-phosphocysteine-sugar phosphotransferase activity"/>
    <property type="evidence" value="ECO:0007669"/>
    <property type="project" value="TreeGrafter"/>
</dbReference>
<evidence type="ECO:0000256" key="1">
    <source>
        <dbReference type="ARBA" id="ARBA00022448"/>
    </source>
</evidence>
<evidence type="ECO:0000256" key="2">
    <source>
        <dbReference type="ARBA" id="ARBA00022597"/>
    </source>
</evidence>
<keyword evidence="4" id="KW-1133">Transmembrane helix</keyword>
<keyword evidence="4" id="KW-0812">Transmembrane</keyword>
<gene>
    <name evidence="5" type="primary">fruA_3</name>
    <name evidence="5" type="ORF">CLOSAC_14420</name>
</gene>
<dbReference type="GO" id="GO:0005886">
    <property type="term" value="C:plasma membrane"/>
    <property type="evidence" value="ECO:0007669"/>
    <property type="project" value="TreeGrafter"/>
</dbReference>
<reference evidence="5 6" key="1">
    <citation type="submission" date="2016-05" db="EMBL/GenBank/DDBJ databases">
        <title>Microbial solvent formation.</title>
        <authorList>
            <person name="Poehlein A."/>
            <person name="Montoya Solano J.D."/>
            <person name="Flitsch S."/>
            <person name="Krabben P."/>
            <person name="Duerre P."/>
            <person name="Daniel R."/>
        </authorList>
    </citation>
    <scope>NUCLEOTIDE SEQUENCE [LARGE SCALE GENOMIC DNA]</scope>
    <source>
        <strain evidence="5 6">L1-8</strain>
    </source>
</reference>
<keyword evidence="4" id="KW-0472">Membrane</keyword>
<dbReference type="GO" id="GO:0009401">
    <property type="term" value="P:phosphoenolpyruvate-dependent sugar phosphotransferase system"/>
    <property type="evidence" value="ECO:0007669"/>
    <property type="project" value="UniProtKB-KW"/>
</dbReference>
<comment type="caution">
    <text evidence="5">The sequence shown here is derived from an EMBL/GenBank/DDBJ whole genome shotgun (WGS) entry which is preliminary data.</text>
</comment>
<evidence type="ECO:0000256" key="3">
    <source>
        <dbReference type="ARBA" id="ARBA00022683"/>
    </source>
</evidence>
<dbReference type="AlphaFoldDB" id="A0A1S8NDV7"/>
<keyword evidence="2" id="KW-0762">Sugar transport</keyword>